<dbReference type="NCBIfam" id="NF041131">
    <property type="entry name" value="RicT_YaaT_fam"/>
    <property type="match status" value="1"/>
</dbReference>
<keyword evidence="3" id="KW-1185">Reference proteome</keyword>
<gene>
    <name evidence="2" type="ORF">SRA_02446</name>
</gene>
<proteinExistence type="predicted"/>
<dbReference type="InterPro" id="IPR047767">
    <property type="entry name" value="PSP1-like"/>
</dbReference>
<name>A0ABP2QWD0_STRRT</name>
<dbReference type="Proteomes" id="UP000007815">
    <property type="component" value="Unassembled WGS sequence"/>
</dbReference>
<dbReference type="PROSITE" id="PS51411">
    <property type="entry name" value="PSP1_C"/>
    <property type="match status" value="1"/>
</dbReference>
<dbReference type="EMBL" id="AJTZ01000005">
    <property type="protein sequence ID" value="EJN93359.1"/>
    <property type="molecule type" value="Genomic_DNA"/>
</dbReference>
<comment type="caution">
    <text evidence="2">The sequence shown here is derived from an EMBL/GenBank/DDBJ whole genome shotgun (WGS) entry which is preliminary data.</text>
</comment>
<evidence type="ECO:0000313" key="3">
    <source>
        <dbReference type="Proteomes" id="UP000007815"/>
    </source>
</evidence>
<dbReference type="RefSeq" id="WP_003087239.1">
    <property type="nucleotide sequence ID" value="NZ_AJTZ01000005.1"/>
</dbReference>
<sequence>MIEVIAIKYEKAGRINYVLPDQTYQEEDFLIVKKHKGNHLAQVVRANFDISADKLPDTEQMDRAVRRAEAADIEAYHNNLRLAEDSFPKVRELIQKNQLEMKLIDIVFPLEREQVLITFVAEHRVDFRQLLKDLANLFKARIELRQINSREESKVYGGLGPCGRALCCSSFLGEFPPVSIKMAKNQNLSLNSGKTTGICGRLMCCLSFEDDFYRESKEKFPDLGASVETQNGQGVVAGIDVISETVKVRFDENPSLLTYALEEVRVNG</sequence>
<feature type="domain" description="PSP1 C-terminal" evidence="1">
    <location>
        <begin position="62"/>
        <end position="147"/>
    </location>
</feature>
<dbReference type="PANTHER" id="PTHR43830:SF3">
    <property type="entry name" value="PROTEIN PSP1"/>
    <property type="match status" value="1"/>
</dbReference>
<dbReference type="PANTHER" id="PTHR43830">
    <property type="entry name" value="PROTEIN PSP1"/>
    <property type="match status" value="1"/>
</dbReference>
<evidence type="ECO:0000259" key="1">
    <source>
        <dbReference type="PROSITE" id="PS51411"/>
    </source>
</evidence>
<evidence type="ECO:0000313" key="2">
    <source>
        <dbReference type="EMBL" id="EJN93359.1"/>
    </source>
</evidence>
<dbReference type="Pfam" id="PF04468">
    <property type="entry name" value="PSP1"/>
    <property type="match status" value="1"/>
</dbReference>
<reference evidence="2 3" key="1">
    <citation type="submission" date="2009-12" db="EMBL/GenBank/DDBJ databases">
        <authorList>
            <person name="Lefebure T."/>
            <person name="Cornejo O.E."/>
            <person name="Pavinski Bitar P.D."/>
            <person name="Lang P."/>
            <person name="Stanhope M.J."/>
        </authorList>
    </citation>
    <scope>NUCLEOTIDE SEQUENCE [LARGE SCALE GENOMIC DNA]</scope>
    <source>
        <strain evidence="2 3">FA-1</strain>
    </source>
</reference>
<dbReference type="InterPro" id="IPR007557">
    <property type="entry name" value="PSP1_C"/>
</dbReference>
<protein>
    <submittedName>
        <fullName evidence="2">Signal peptidase II</fullName>
    </submittedName>
</protein>
<organism evidence="2 3">
    <name type="scientific">Streptococcus ratti FA-1 = DSM 20564</name>
    <dbReference type="NCBI Taxonomy" id="699248"/>
    <lineage>
        <taxon>Bacteria</taxon>
        <taxon>Bacillati</taxon>
        <taxon>Bacillota</taxon>
        <taxon>Bacilli</taxon>
        <taxon>Lactobacillales</taxon>
        <taxon>Streptococcaceae</taxon>
        <taxon>Streptococcus</taxon>
    </lineage>
</organism>
<accession>A0ABP2QWD0</accession>